<evidence type="ECO:0000313" key="3">
    <source>
        <dbReference type="EMBL" id="RWX46138.1"/>
    </source>
</evidence>
<feature type="signal peptide" evidence="1">
    <location>
        <begin position="1"/>
        <end position="24"/>
    </location>
</feature>
<dbReference type="EMBL" id="MTKO01000069">
    <property type="protein sequence ID" value="RWX46138.1"/>
    <property type="molecule type" value="Genomic_DNA"/>
</dbReference>
<dbReference type="Gene3D" id="2.40.160.100">
    <property type="match status" value="1"/>
</dbReference>
<dbReference type="Proteomes" id="UP000287853">
    <property type="component" value="Unassembled WGS sequence"/>
</dbReference>
<evidence type="ECO:0000313" key="4">
    <source>
        <dbReference type="Proteomes" id="UP000287853"/>
    </source>
</evidence>
<protein>
    <submittedName>
        <fullName evidence="3">Alginate export</fullName>
    </submittedName>
</protein>
<name>A0A3S3RRI6_9BACT</name>
<dbReference type="InterPro" id="IPR053728">
    <property type="entry name" value="Alginate_Permeability_Chnl"/>
</dbReference>
<dbReference type="AlphaFoldDB" id="A0A3S3RRI6"/>
<accession>A0A3S3RRI6</accession>
<feature type="chain" id="PRO_5018779429" evidence="1">
    <location>
        <begin position="25"/>
        <end position="457"/>
    </location>
</feature>
<keyword evidence="4" id="KW-1185">Reference proteome</keyword>
<evidence type="ECO:0000256" key="1">
    <source>
        <dbReference type="SAM" id="SignalP"/>
    </source>
</evidence>
<dbReference type="InterPro" id="IPR025388">
    <property type="entry name" value="Alginate_export_dom"/>
</dbReference>
<reference evidence="3 4" key="1">
    <citation type="submission" date="2017-01" db="EMBL/GenBank/DDBJ databases">
        <title>The cable genome- insights into the physiology and evolution of filamentous bacteria capable of sulfide oxidation via long distance electron transfer.</title>
        <authorList>
            <person name="Schreiber L."/>
            <person name="Bjerg J.T."/>
            <person name="Boggild A."/>
            <person name="Van De Vossenberg J."/>
            <person name="Meysman F."/>
            <person name="Nielsen L.P."/>
            <person name="Schramm A."/>
            <person name="Kjeldsen K.U."/>
        </authorList>
    </citation>
    <scope>NUCLEOTIDE SEQUENCE [LARGE SCALE GENOMIC DNA]</scope>
    <source>
        <strain evidence="3">MCF</strain>
    </source>
</reference>
<sequence>MKSTSKLRYSAVMFLLLSSTAASTTWATEQGNTEHKTTTNIFLEVRERIEHQENFNDKFYGINPKLGEAADTYLLSRIRLGLTHQFTEQFSGKISLQDSRAIDWAFDDAAWKNSEFGGMVNNPQDDPLELGETWLQYKNDWFTAKAGRQAIHYGNNRVFGPGAWKNSGKWVWDAIKASYNSGENWLDAFYGESMLHDPDVFSLDHRHGYTSAGVYGHVQTTDFLAVEPILVTKYNDSSNDYAEKNLLYYGARLLLKLAGKLDGFTADATYVQQTGEVTADNGGQTDSDAYGCNLDLQYRFNPQWAVGTTYSFATGDDKATPDNERFDGVYGASDKYYGLMNLMTWSNLLDYGVLINFLPKKNIVLQIEYHQFYADQIDDKWRSYKNGLDAESDHYGNEIDLVTKWKLTPTWKFRAGASVFMPGNAIEEAVAGGQDFISDETAYSGFFQVTYTFNKEL</sequence>
<dbReference type="SUPFAM" id="SSF56935">
    <property type="entry name" value="Porins"/>
    <property type="match status" value="1"/>
</dbReference>
<proteinExistence type="predicted"/>
<organism evidence="3 4">
    <name type="scientific">Candidatus Electrothrix aarhusensis</name>
    <dbReference type="NCBI Taxonomy" id="1859131"/>
    <lineage>
        <taxon>Bacteria</taxon>
        <taxon>Pseudomonadati</taxon>
        <taxon>Thermodesulfobacteriota</taxon>
        <taxon>Desulfobulbia</taxon>
        <taxon>Desulfobulbales</taxon>
        <taxon>Desulfobulbaceae</taxon>
        <taxon>Candidatus Electrothrix</taxon>
    </lineage>
</organism>
<gene>
    <name evidence="3" type="ORF">H206_00430</name>
</gene>
<dbReference type="Pfam" id="PF13372">
    <property type="entry name" value="Alginate_exp"/>
    <property type="match status" value="1"/>
</dbReference>
<comment type="caution">
    <text evidence="3">The sequence shown here is derived from an EMBL/GenBank/DDBJ whole genome shotgun (WGS) entry which is preliminary data.</text>
</comment>
<keyword evidence="1" id="KW-0732">Signal</keyword>
<evidence type="ECO:0000259" key="2">
    <source>
        <dbReference type="Pfam" id="PF13372"/>
    </source>
</evidence>
<feature type="domain" description="Alginate export" evidence="2">
    <location>
        <begin position="56"/>
        <end position="430"/>
    </location>
</feature>